<sequence>MHGAHMGENMADLLHSTLEELEIEPKLLAITADNAANNESLMSELYFNLKEKLHGVGEKYAFRFQGVDSYIRCLAHVLNLIVSDILLTLKSGDHKTAVAACDLMQANKDIGLYSVLSRLRIMSLWITRTPQRKQQWKMIYQTNRLNDKFMEYDVDTRWNSKFRMIRDALLAKQQVKRWIDN</sequence>
<protein>
    <submittedName>
        <fullName evidence="6">Putative AC9 transposase</fullName>
    </submittedName>
</protein>
<keyword evidence="7" id="KW-1185">Reference proteome</keyword>
<keyword evidence="4" id="KW-0862">Zinc</keyword>
<comment type="subcellular location">
    <subcellularLocation>
        <location evidence="1">Nucleus</location>
    </subcellularLocation>
</comment>
<gene>
    <name evidence="6" type="ORF">AAWM_08384</name>
</gene>
<evidence type="ECO:0000256" key="3">
    <source>
        <dbReference type="ARBA" id="ARBA00022771"/>
    </source>
</evidence>
<evidence type="ECO:0000256" key="1">
    <source>
        <dbReference type="ARBA" id="ARBA00004123"/>
    </source>
</evidence>
<dbReference type="GO" id="GO:0005634">
    <property type="term" value="C:nucleus"/>
    <property type="evidence" value="ECO:0007669"/>
    <property type="project" value="UniProtKB-SubCell"/>
</dbReference>
<dbReference type="PANTHER" id="PTHR46481:SF10">
    <property type="entry name" value="ZINC FINGER BED DOMAIN-CONTAINING PROTEIN 39"/>
    <property type="match status" value="1"/>
</dbReference>
<keyword evidence="2" id="KW-0479">Metal-binding</keyword>
<dbReference type="PANTHER" id="PTHR46481">
    <property type="entry name" value="ZINC FINGER BED DOMAIN-CONTAINING PROTEIN 4"/>
    <property type="match status" value="1"/>
</dbReference>
<name>A0A401L1V9_ASPAW</name>
<dbReference type="GO" id="GO:0008270">
    <property type="term" value="F:zinc ion binding"/>
    <property type="evidence" value="ECO:0007669"/>
    <property type="project" value="UniProtKB-KW"/>
</dbReference>
<accession>A0A401L1V9</accession>
<evidence type="ECO:0000313" key="7">
    <source>
        <dbReference type="Proteomes" id="UP000286921"/>
    </source>
</evidence>
<keyword evidence="3" id="KW-0863">Zinc-finger</keyword>
<organism evidence="6 7">
    <name type="scientific">Aspergillus awamori</name>
    <name type="common">Black koji mold</name>
    <dbReference type="NCBI Taxonomy" id="105351"/>
    <lineage>
        <taxon>Eukaryota</taxon>
        <taxon>Fungi</taxon>
        <taxon>Dikarya</taxon>
        <taxon>Ascomycota</taxon>
        <taxon>Pezizomycotina</taxon>
        <taxon>Eurotiomycetes</taxon>
        <taxon>Eurotiomycetidae</taxon>
        <taxon>Eurotiales</taxon>
        <taxon>Aspergillaceae</taxon>
        <taxon>Aspergillus</taxon>
    </lineage>
</organism>
<keyword evidence="5" id="KW-0539">Nucleus</keyword>
<dbReference type="Proteomes" id="UP000286921">
    <property type="component" value="Unassembled WGS sequence"/>
</dbReference>
<dbReference type="InterPro" id="IPR052035">
    <property type="entry name" value="ZnF_BED_domain_contain"/>
</dbReference>
<dbReference type="SUPFAM" id="SSF53098">
    <property type="entry name" value="Ribonuclease H-like"/>
    <property type="match status" value="1"/>
</dbReference>
<evidence type="ECO:0000313" key="6">
    <source>
        <dbReference type="EMBL" id="GCB25499.1"/>
    </source>
</evidence>
<evidence type="ECO:0000256" key="5">
    <source>
        <dbReference type="ARBA" id="ARBA00023242"/>
    </source>
</evidence>
<dbReference type="EMBL" id="BDHI01000021">
    <property type="protein sequence ID" value="GCB25499.1"/>
    <property type="molecule type" value="Genomic_DNA"/>
</dbReference>
<dbReference type="AlphaFoldDB" id="A0A401L1V9"/>
<evidence type="ECO:0000256" key="2">
    <source>
        <dbReference type="ARBA" id="ARBA00022723"/>
    </source>
</evidence>
<proteinExistence type="predicted"/>
<dbReference type="InterPro" id="IPR012337">
    <property type="entry name" value="RNaseH-like_sf"/>
</dbReference>
<evidence type="ECO:0000256" key="4">
    <source>
        <dbReference type="ARBA" id="ARBA00022833"/>
    </source>
</evidence>
<comment type="caution">
    <text evidence="6">The sequence shown here is derived from an EMBL/GenBank/DDBJ whole genome shotgun (WGS) entry which is preliminary data.</text>
</comment>
<reference evidence="6 7" key="1">
    <citation type="submission" date="2016-09" db="EMBL/GenBank/DDBJ databases">
        <title>Aspergillus awamori IFM 58123T.</title>
        <authorList>
            <person name="Kusuya Y."/>
            <person name="Shimizu M."/>
            <person name="Takahashi H."/>
            <person name="Yaguchi T."/>
        </authorList>
    </citation>
    <scope>NUCLEOTIDE SEQUENCE [LARGE SCALE GENOMIC DNA]</scope>
    <source>
        <strain evidence="6 7">IFM 58123</strain>
    </source>
</reference>